<comment type="catalytic activity">
    <reaction evidence="6">
        <text>Na(+)(in) + 2 H(+)(out) = Na(+)(out) + 2 H(+)(in)</text>
        <dbReference type="Rhea" id="RHEA:29251"/>
        <dbReference type="ChEBI" id="CHEBI:15378"/>
        <dbReference type="ChEBI" id="CHEBI:29101"/>
    </reaction>
</comment>
<keyword evidence="4 6" id="KW-1133">Transmembrane helix</keyword>
<dbReference type="Gene3D" id="1.20.1530.10">
    <property type="entry name" value="Na+/H+ antiporter like domain"/>
    <property type="match status" value="1"/>
</dbReference>
<gene>
    <name evidence="6" type="primary">nhaA</name>
    <name evidence="7" type="ORF">plasmid201_044</name>
</gene>
<feature type="transmembrane region" description="Helical" evidence="6">
    <location>
        <begin position="153"/>
        <end position="172"/>
    </location>
</feature>
<geneLocation type="plasmid" evidence="7">
    <name>201</name>
</geneLocation>
<sequence length="397" mass="42098">MALKNFVSPSALRQFLTHQSSAGLILLATALLTLLVANSSLHSGYEQILRSHLGPLSVKHWVNDGLMAIFFLLVGLEIKREMLDGQLSTWSRRILPGIAAAGGMTVPALIFLGFNSGATARGWAIPAATDIAFALGVLSLLSKRVPASLRIFLSALAILDDLAAVMIIAVFYTAELNLSYLLGAATITCALYAMNRFRVVRLTPYLLLGLVLWFFVLRSGIHATIAGIVLALIIPLRTSPGTLEDEIHSPLHRLEHLLHRPVSFLILPIFGFANAGVPILGLPAAAFAAPVTLGVGLGLLGGKTVGVFGFALLAIRLKLAKMPSHARPSQLLGIALLCGIGFTMSFFITPLAYPGDALLQTEAKIGVLLGSLFAGVAGFAVLLAGRREPKVVPGQPW</sequence>
<dbReference type="EMBL" id="KM017070">
    <property type="protein sequence ID" value="AJW29232.1"/>
    <property type="molecule type" value="Genomic_DNA"/>
</dbReference>
<keyword evidence="5 6" id="KW-0472">Membrane</keyword>
<dbReference type="NCBIfam" id="TIGR00773">
    <property type="entry name" value="NhaA"/>
    <property type="match status" value="1"/>
</dbReference>
<dbReference type="InterPro" id="IPR004670">
    <property type="entry name" value="NhaA"/>
</dbReference>
<name>A0A0D4ZYA7_9SPHN</name>
<dbReference type="NCBIfam" id="NF007111">
    <property type="entry name" value="PRK09560.1"/>
    <property type="match status" value="1"/>
</dbReference>
<dbReference type="PANTHER" id="PTHR30341:SF0">
    <property type="entry name" value="NA(+)_H(+) ANTIPORTER NHAA"/>
    <property type="match status" value="1"/>
</dbReference>
<keyword evidence="6" id="KW-0050">Antiport</keyword>
<dbReference type="Pfam" id="PF06965">
    <property type="entry name" value="Na_H_antiport_1"/>
    <property type="match status" value="1"/>
</dbReference>
<comment type="similarity">
    <text evidence="6">Belongs to the NhaA Na(+)/H(+) (TC 2.A.33) antiporter family.</text>
</comment>
<feature type="transmembrane region" description="Helical" evidence="6">
    <location>
        <begin position="295"/>
        <end position="319"/>
    </location>
</feature>
<dbReference type="InterPro" id="IPR023171">
    <property type="entry name" value="Na/H_antiporter_dom_sf"/>
</dbReference>
<dbReference type="GO" id="GO:0006885">
    <property type="term" value="P:regulation of pH"/>
    <property type="evidence" value="ECO:0007669"/>
    <property type="project" value="UniProtKB-UniRule"/>
</dbReference>
<proteinExistence type="inferred from homology"/>
<keyword evidence="6" id="KW-0915">Sodium</keyword>
<feature type="transmembrane region" description="Helical" evidence="6">
    <location>
        <begin position="94"/>
        <end position="114"/>
    </location>
</feature>
<dbReference type="GO" id="GO:0015385">
    <property type="term" value="F:sodium:proton antiporter activity"/>
    <property type="evidence" value="ECO:0007669"/>
    <property type="project" value="UniProtKB-UniRule"/>
</dbReference>
<feature type="transmembrane region" description="Helical" evidence="6">
    <location>
        <begin position="365"/>
        <end position="385"/>
    </location>
</feature>
<evidence type="ECO:0000256" key="3">
    <source>
        <dbReference type="ARBA" id="ARBA00022692"/>
    </source>
</evidence>
<keyword evidence="6" id="KW-0813">Transport</keyword>
<feature type="transmembrane region" description="Helical" evidence="6">
    <location>
        <begin position="331"/>
        <end position="353"/>
    </location>
</feature>
<evidence type="ECO:0000256" key="6">
    <source>
        <dbReference type="HAMAP-Rule" id="MF_01844"/>
    </source>
</evidence>
<evidence type="ECO:0000256" key="4">
    <source>
        <dbReference type="ARBA" id="ARBA00022989"/>
    </source>
</evidence>
<feature type="transmembrane region" description="Helical" evidence="6">
    <location>
        <begin position="21"/>
        <end position="41"/>
    </location>
</feature>
<protein>
    <recommendedName>
        <fullName evidence="6">Na(+)/H(+) antiporter NhaA</fullName>
    </recommendedName>
    <alternativeName>
        <fullName evidence="6">Sodium/proton antiporter NhaA</fullName>
    </alternativeName>
</protein>
<feature type="transmembrane region" description="Helical" evidence="6">
    <location>
        <begin position="264"/>
        <end position="289"/>
    </location>
</feature>
<dbReference type="PANTHER" id="PTHR30341">
    <property type="entry name" value="SODIUM ION/PROTON ANTIPORTER NHAA-RELATED"/>
    <property type="match status" value="1"/>
</dbReference>
<accession>A0A0D4ZYA7</accession>
<evidence type="ECO:0000313" key="7">
    <source>
        <dbReference type="EMBL" id="AJW29232.1"/>
    </source>
</evidence>
<comment type="function">
    <text evidence="6">Na(+)/H(+) antiporter that extrudes sodium in exchange for external protons.</text>
</comment>
<keyword evidence="6" id="KW-0406">Ion transport</keyword>
<keyword evidence="3 6" id="KW-0812">Transmembrane</keyword>
<keyword evidence="6" id="KW-0739">Sodium transport</keyword>
<dbReference type="GO" id="GO:0005886">
    <property type="term" value="C:plasma membrane"/>
    <property type="evidence" value="ECO:0007669"/>
    <property type="project" value="UniProtKB-SubCell"/>
</dbReference>
<reference evidence="7" key="1">
    <citation type="submission" date="2014-06" db="EMBL/GenBank/DDBJ databases">
        <title>Molecular and ecological studies on carbamate pesticide degrading bacteria isolated from agricultural soils.</title>
        <authorList>
            <person name="Kim D.-U."/>
            <person name="Ka J.-O."/>
        </authorList>
    </citation>
    <scope>NUCLEOTIDE SEQUENCE</scope>
    <source>
        <strain evidence="7">NS2</strain>
        <plasmid evidence="7">201</plasmid>
    </source>
</reference>
<feature type="transmembrane region" description="Helical" evidence="6">
    <location>
        <begin position="223"/>
        <end position="243"/>
    </location>
</feature>
<evidence type="ECO:0000256" key="5">
    <source>
        <dbReference type="ARBA" id="ARBA00023136"/>
    </source>
</evidence>
<dbReference type="NCBIfam" id="NF007112">
    <property type="entry name" value="PRK09561.1"/>
    <property type="match status" value="1"/>
</dbReference>
<dbReference type="AlphaFoldDB" id="A0A0D4ZYA7"/>
<organism evidence="7">
    <name type="scientific">Sphingomonas sp. NS2</name>
    <dbReference type="NCBI Taxonomy" id="908605"/>
    <lineage>
        <taxon>Bacteria</taxon>
        <taxon>Pseudomonadati</taxon>
        <taxon>Pseudomonadota</taxon>
        <taxon>Alphaproteobacteria</taxon>
        <taxon>Sphingomonadales</taxon>
        <taxon>Sphingomonadaceae</taxon>
        <taxon>Sphingomonas</taxon>
    </lineage>
</organism>
<comment type="subcellular location">
    <subcellularLocation>
        <location evidence="1">Cell inner membrane</location>
        <topology evidence="1">Multi-pass membrane protein</topology>
    </subcellularLocation>
    <subcellularLocation>
        <location evidence="6">Cell membrane</location>
        <topology evidence="6">Multi-pass membrane protein</topology>
    </subcellularLocation>
</comment>
<evidence type="ECO:0000256" key="2">
    <source>
        <dbReference type="ARBA" id="ARBA00022475"/>
    </source>
</evidence>
<keyword evidence="7" id="KW-0614">Plasmid</keyword>
<keyword evidence="2 6" id="KW-1003">Cell membrane</keyword>
<feature type="transmembrane region" description="Helical" evidence="6">
    <location>
        <begin position="178"/>
        <end position="194"/>
    </location>
</feature>
<evidence type="ECO:0000256" key="1">
    <source>
        <dbReference type="ARBA" id="ARBA00004429"/>
    </source>
</evidence>
<feature type="transmembrane region" description="Helical" evidence="6">
    <location>
        <begin position="120"/>
        <end position="141"/>
    </location>
</feature>
<dbReference type="HAMAP" id="MF_01844">
    <property type="entry name" value="NhaA"/>
    <property type="match status" value="1"/>
</dbReference>